<comment type="caution">
    <text evidence="1">The sequence shown here is derived from an EMBL/GenBank/DDBJ whole genome shotgun (WGS) entry which is preliminary data.</text>
</comment>
<evidence type="ECO:0000313" key="2">
    <source>
        <dbReference type="Proteomes" id="UP001172630"/>
    </source>
</evidence>
<keyword evidence="2" id="KW-1185">Reference proteome</keyword>
<dbReference type="EMBL" id="JARFYN010000017">
    <property type="protein sequence ID" value="MDL2407008.1"/>
    <property type="molecule type" value="Genomic_DNA"/>
</dbReference>
<sequence length="208" mass="22960">MNAPLQNRVTPFGDIVAISQKGLFTGNRGIIHNPATKTLLNKRWSSKAWLVCTCEYKGRRRDVMANRSWTELFFLDEAVALAAGHRPCFFCRREAAKAFRAAWAGARGQAEPPVAVMDAVLHSERMARGRKRIHALPGPLRELSDGTVIVASGSAYTISDGRAFRWTENGYEGPQKLVHAEGMLTPPSTFLALRAGYRAILHPMIGTL</sequence>
<name>A0ABT7KEG4_9HYPH</name>
<reference evidence="1" key="1">
    <citation type="submission" date="2023-06" db="EMBL/GenBank/DDBJ databases">
        <title>Phylogenetic Diversity of Rhizobium strains.</title>
        <authorList>
            <person name="Moura F.T."/>
            <person name="Helene L.C.F."/>
            <person name="Hungria M."/>
        </authorList>
    </citation>
    <scope>NUCLEOTIDE SEQUENCE</scope>
    <source>
        <strain evidence="1">CCGE524</strain>
    </source>
</reference>
<organism evidence="1 2">
    <name type="scientific">Rhizobium calliandrae</name>
    <dbReference type="NCBI Taxonomy" id="1312182"/>
    <lineage>
        <taxon>Bacteria</taxon>
        <taxon>Pseudomonadati</taxon>
        <taxon>Pseudomonadota</taxon>
        <taxon>Alphaproteobacteria</taxon>
        <taxon>Hyphomicrobiales</taxon>
        <taxon>Rhizobiaceae</taxon>
        <taxon>Rhizobium/Agrobacterium group</taxon>
        <taxon>Rhizobium</taxon>
    </lineage>
</organism>
<protein>
    <submittedName>
        <fullName evidence="1">Uncharacterized protein</fullName>
    </submittedName>
</protein>
<dbReference type="RefSeq" id="WP_285880201.1">
    <property type="nucleotide sequence ID" value="NZ_JARFYN010000017.1"/>
</dbReference>
<proteinExistence type="predicted"/>
<gene>
    <name evidence="1" type="ORF">PY650_15315</name>
</gene>
<evidence type="ECO:0000313" key="1">
    <source>
        <dbReference type="EMBL" id="MDL2407008.1"/>
    </source>
</evidence>
<accession>A0ABT7KEG4</accession>
<dbReference type="Proteomes" id="UP001172630">
    <property type="component" value="Unassembled WGS sequence"/>
</dbReference>